<dbReference type="Proteomes" id="UP001498771">
    <property type="component" value="Unassembled WGS sequence"/>
</dbReference>
<feature type="compositionally biased region" description="Acidic residues" evidence="1">
    <location>
        <begin position="1"/>
        <end position="13"/>
    </location>
</feature>
<feature type="domain" description="Transcription factor TFIIIC triple barrel" evidence="2">
    <location>
        <begin position="91"/>
        <end position="161"/>
    </location>
</feature>
<accession>A0ABR1F1D4</accession>
<keyword evidence="4" id="KW-1185">Reference proteome</keyword>
<reference evidence="3 4" key="1">
    <citation type="submission" date="2024-03" db="EMBL/GenBank/DDBJ databases">
        <title>Genome-scale model development and genomic sequencing of the oleaginous clade Lipomyces.</title>
        <authorList>
            <consortium name="Lawrence Berkeley National Laboratory"/>
            <person name="Czajka J.J."/>
            <person name="Han Y."/>
            <person name="Kim J."/>
            <person name="Mondo S.J."/>
            <person name="Hofstad B.A."/>
            <person name="Robles A."/>
            <person name="Haridas S."/>
            <person name="Riley R."/>
            <person name="LaButti K."/>
            <person name="Pangilinan J."/>
            <person name="Andreopoulos W."/>
            <person name="Lipzen A."/>
            <person name="Yan J."/>
            <person name="Wang M."/>
            <person name="Ng V."/>
            <person name="Grigoriev I.V."/>
            <person name="Spatafora J.W."/>
            <person name="Magnuson J.K."/>
            <person name="Baker S.E."/>
            <person name="Pomraning K.R."/>
        </authorList>
    </citation>
    <scope>NUCLEOTIDE SEQUENCE [LARGE SCALE GENOMIC DNA]</scope>
    <source>
        <strain evidence="3 4">Phaff 52-87</strain>
    </source>
</reference>
<feature type="compositionally biased region" description="Acidic residues" evidence="1">
    <location>
        <begin position="24"/>
        <end position="69"/>
    </location>
</feature>
<comment type="caution">
    <text evidence="3">The sequence shown here is derived from an EMBL/GenBank/DDBJ whole genome shotgun (WGS) entry which is preliminary data.</text>
</comment>
<evidence type="ECO:0000259" key="2">
    <source>
        <dbReference type="Pfam" id="PF10419"/>
    </source>
</evidence>
<dbReference type="InterPro" id="IPR019481">
    <property type="entry name" value="TFIIIC_triple_barrel"/>
</dbReference>
<feature type="compositionally biased region" description="Basic and acidic residues" evidence="1">
    <location>
        <begin position="14"/>
        <end position="23"/>
    </location>
</feature>
<gene>
    <name evidence="3" type="ORF">BZA70DRAFT_296977</name>
</gene>
<dbReference type="Pfam" id="PF10419">
    <property type="entry name" value="TFIIIC_sub6"/>
    <property type="match status" value="1"/>
</dbReference>
<dbReference type="GeneID" id="90040059"/>
<sequence length="222" mass="25219">MVGEVGSEDDEHGEIDRKYSNDDDSKDEEMEDIIEEEEDDDEEEEGEEEEDEEEEEEEEDDDEEEDTYVLDETSMVDATGREATTGGDDDEVELYIPLDLTMAPQSLDSTSDFQIVGLHTPRPLISLGSRVYEGEWEDLVGTNMLFSQDAELIATTRQQIKLHLGQLVRREEAEKVINSQGRLSGIDWSNAQKTRNRKATLLEKIVAIDRKKKEQAEQTPGS</sequence>
<organism evidence="3 4">
    <name type="scientific">Myxozyma melibiosi</name>
    <dbReference type="NCBI Taxonomy" id="54550"/>
    <lineage>
        <taxon>Eukaryota</taxon>
        <taxon>Fungi</taxon>
        <taxon>Dikarya</taxon>
        <taxon>Ascomycota</taxon>
        <taxon>Saccharomycotina</taxon>
        <taxon>Lipomycetes</taxon>
        <taxon>Lipomycetales</taxon>
        <taxon>Lipomycetaceae</taxon>
        <taxon>Myxozyma</taxon>
    </lineage>
</organism>
<proteinExistence type="predicted"/>
<dbReference type="EMBL" id="JBBJBU010000011">
    <property type="protein sequence ID" value="KAK7203648.1"/>
    <property type="molecule type" value="Genomic_DNA"/>
</dbReference>
<name>A0ABR1F1D4_9ASCO</name>
<dbReference type="Gene3D" id="2.60.40.4370">
    <property type="match status" value="1"/>
</dbReference>
<protein>
    <recommendedName>
        <fullName evidence="2">Transcription factor TFIIIC triple barrel domain-containing protein</fullName>
    </recommendedName>
</protein>
<evidence type="ECO:0000313" key="4">
    <source>
        <dbReference type="Proteomes" id="UP001498771"/>
    </source>
</evidence>
<feature type="region of interest" description="Disordered" evidence="1">
    <location>
        <begin position="1"/>
        <end position="90"/>
    </location>
</feature>
<evidence type="ECO:0000313" key="3">
    <source>
        <dbReference type="EMBL" id="KAK7203648.1"/>
    </source>
</evidence>
<dbReference type="RefSeq" id="XP_064766681.1">
    <property type="nucleotide sequence ID" value="XM_064914547.1"/>
</dbReference>
<evidence type="ECO:0000256" key="1">
    <source>
        <dbReference type="SAM" id="MobiDB-lite"/>
    </source>
</evidence>